<feature type="region of interest" description="Disordered" evidence="1">
    <location>
        <begin position="1"/>
        <end position="26"/>
    </location>
</feature>
<name>A0AAE0LDK8_9CHLO</name>
<keyword evidence="2" id="KW-0472">Membrane</keyword>
<evidence type="ECO:0000256" key="1">
    <source>
        <dbReference type="SAM" id="MobiDB-lite"/>
    </source>
</evidence>
<feature type="compositionally biased region" description="Polar residues" evidence="1">
    <location>
        <begin position="15"/>
        <end position="26"/>
    </location>
</feature>
<comment type="caution">
    <text evidence="3">The sequence shown here is derived from an EMBL/GenBank/DDBJ whole genome shotgun (WGS) entry which is preliminary data.</text>
</comment>
<gene>
    <name evidence="3" type="ORF">CYMTET_11013</name>
</gene>
<evidence type="ECO:0000256" key="2">
    <source>
        <dbReference type="SAM" id="Phobius"/>
    </source>
</evidence>
<protein>
    <submittedName>
        <fullName evidence="3">Uncharacterized protein</fullName>
    </submittedName>
</protein>
<reference evidence="3 4" key="1">
    <citation type="journal article" date="2015" name="Genome Biol. Evol.">
        <title>Comparative Genomics of a Bacterivorous Green Alga Reveals Evolutionary Causalities and Consequences of Phago-Mixotrophic Mode of Nutrition.</title>
        <authorList>
            <person name="Burns J.A."/>
            <person name="Paasch A."/>
            <person name="Narechania A."/>
            <person name="Kim E."/>
        </authorList>
    </citation>
    <scope>NUCLEOTIDE SEQUENCE [LARGE SCALE GENOMIC DNA]</scope>
    <source>
        <strain evidence="3 4">PLY_AMNH</strain>
    </source>
</reference>
<keyword evidence="2" id="KW-0812">Transmembrane</keyword>
<dbReference type="Proteomes" id="UP001190700">
    <property type="component" value="Unassembled WGS sequence"/>
</dbReference>
<feature type="transmembrane region" description="Helical" evidence="2">
    <location>
        <begin position="153"/>
        <end position="176"/>
    </location>
</feature>
<proteinExistence type="predicted"/>
<dbReference type="EMBL" id="LGRX02003976">
    <property type="protein sequence ID" value="KAK3281177.1"/>
    <property type="molecule type" value="Genomic_DNA"/>
</dbReference>
<evidence type="ECO:0000313" key="3">
    <source>
        <dbReference type="EMBL" id="KAK3281177.1"/>
    </source>
</evidence>
<sequence length="181" mass="20307">MRSYGAVSTPYPTAISAQQGRQKNSPIQLRQHHSYVSLFNFPAALRKRARAVRKHVCVSNDAKVTSGGQKKQSLDEQLKMLVEEDAQKSEPEPRRSALDQQLDFLVGNESDKVRAVKREETRQTIADQKPSYSTPVTDENDDAIEMPFMKANFWVGSAVALCLLTVLTNVFFVIVFGNANY</sequence>
<dbReference type="AlphaFoldDB" id="A0AAE0LDK8"/>
<accession>A0AAE0LDK8</accession>
<evidence type="ECO:0000313" key="4">
    <source>
        <dbReference type="Proteomes" id="UP001190700"/>
    </source>
</evidence>
<organism evidence="3 4">
    <name type="scientific">Cymbomonas tetramitiformis</name>
    <dbReference type="NCBI Taxonomy" id="36881"/>
    <lineage>
        <taxon>Eukaryota</taxon>
        <taxon>Viridiplantae</taxon>
        <taxon>Chlorophyta</taxon>
        <taxon>Pyramimonadophyceae</taxon>
        <taxon>Pyramimonadales</taxon>
        <taxon>Pyramimonadaceae</taxon>
        <taxon>Cymbomonas</taxon>
    </lineage>
</organism>
<keyword evidence="2" id="KW-1133">Transmembrane helix</keyword>
<keyword evidence="4" id="KW-1185">Reference proteome</keyword>